<protein>
    <recommendedName>
        <fullName evidence="3">HMG box domain-containing protein</fullName>
    </recommendedName>
</protein>
<evidence type="ECO:0008006" key="3">
    <source>
        <dbReference type="Google" id="ProtNLM"/>
    </source>
</evidence>
<dbReference type="PhylomeDB" id="E9GSZ7"/>
<evidence type="ECO:0000313" key="1">
    <source>
        <dbReference type="EMBL" id="EFX77279.1"/>
    </source>
</evidence>
<keyword evidence="2" id="KW-1185">Reference proteome</keyword>
<dbReference type="EMBL" id="GL732563">
    <property type="protein sequence ID" value="EFX77279.1"/>
    <property type="molecule type" value="Genomic_DNA"/>
</dbReference>
<dbReference type="AlphaFoldDB" id="E9GSZ7"/>
<reference evidence="1 2" key="1">
    <citation type="journal article" date="2011" name="Science">
        <title>The ecoresponsive genome of Daphnia pulex.</title>
        <authorList>
            <person name="Colbourne J.K."/>
            <person name="Pfrender M.E."/>
            <person name="Gilbert D."/>
            <person name="Thomas W.K."/>
            <person name="Tucker A."/>
            <person name="Oakley T.H."/>
            <person name="Tokishita S."/>
            <person name="Aerts A."/>
            <person name="Arnold G.J."/>
            <person name="Basu M.K."/>
            <person name="Bauer D.J."/>
            <person name="Caceres C.E."/>
            <person name="Carmel L."/>
            <person name="Casola C."/>
            <person name="Choi J.H."/>
            <person name="Detter J.C."/>
            <person name="Dong Q."/>
            <person name="Dusheyko S."/>
            <person name="Eads B.D."/>
            <person name="Frohlich T."/>
            <person name="Geiler-Samerotte K.A."/>
            <person name="Gerlach D."/>
            <person name="Hatcher P."/>
            <person name="Jogdeo S."/>
            <person name="Krijgsveld J."/>
            <person name="Kriventseva E.V."/>
            <person name="Kultz D."/>
            <person name="Laforsch C."/>
            <person name="Lindquist E."/>
            <person name="Lopez J."/>
            <person name="Manak J.R."/>
            <person name="Muller J."/>
            <person name="Pangilinan J."/>
            <person name="Patwardhan R.P."/>
            <person name="Pitluck S."/>
            <person name="Pritham E.J."/>
            <person name="Rechtsteiner A."/>
            <person name="Rho M."/>
            <person name="Rogozin I.B."/>
            <person name="Sakarya O."/>
            <person name="Salamov A."/>
            <person name="Schaack S."/>
            <person name="Shapiro H."/>
            <person name="Shiga Y."/>
            <person name="Skalitzky C."/>
            <person name="Smith Z."/>
            <person name="Souvorov A."/>
            <person name="Sung W."/>
            <person name="Tang Z."/>
            <person name="Tsuchiya D."/>
            <person name="Tu H."/>
            <person name="Vos H."/>
            <person name="Wang M."/>
            <person name="Wolf Y.I."/>
            <person name="Yamagata H."/>
            <person name="Yamada T."/>
            <person name="Ye Y."/>
            <person name="Shaw J.R."/>
            <person name="Andrews J."/>
            <person name="Crease T.J."/>
            <person name="Tang H."/>
            <person name="Lucas S.M."/>
            <person name="Robertson H.M."/>
            <person name="Bork P."/>
            <person name="Koonin E.V."/>
            <person name="Zdobnov E.M."/>
            <person name="Grigoriev I.V."/>
            <person name="Lynch M."/>
            <person name="Boore J.L."/>
        </authorList>
    </citation>
    <scope>NUCLEOTIDE SEQUENCE [LARGE SCALE GENOMIC DNA]</scope>
</reference>
<organism evidence="1 2">
    <name type="scientific">Daphnia pulex</name>
    <name type="common">Water flea</name>
    <dbReference type="NCBI Taxonomy" id="6669"/>
    <lineage>
        <taxon>Eukaryota</taxon>
        <taxon>Metazoa</taxon>
        <taxon>Ecdysozoa</taxon>
        <taxon>Arthropoda</taxon>
        <taxon>Crustacea</taxon>
        <taxon>Branchiopoda</taxon>
        <taxon>Diplostraca</taxon>
        <taxon>Cladocera</taxon>
        <taxon>Anomopoda</taxon>
        <taxon>Daphniidae</taxon>
        <taxon>Daphnia</taxon>
    </lineage>
</organism>
<gene>
    <name evidence="1" type="ORF">DAPPUDRAFT_321549</name>
</gene>
<dbReference type="HOGENOM" id="CLU_2608454_0_0_1"/>
<dbReference type="Proteomes" id="UP000000305">
    <property type="component" value="Unassembled WGS sequence"/>
</dbReference>
<dbReference type="InParanoid" id="E9GSZ7"/>
<evidence type="ECO:0000313" key="2">
    <source>
        <dbReference type="Proteomes" id="UP000000305"/>
    </source>
</evidence>
<accession>E9GSZ7</accession>
<proteinExistence type="predicted"/>
<name>E9GSZ7_DAPPU</name>
<dbReference type="KEGG" id="dpx:DAPPUDRAFT_321549"/>
<sequence length="79" mass="9528">MTKDVEKFWLELSEKEQEEYIEISKMASEVVKMDRMEIDETVVELRPGNRSYNGHDIEIELTENEKDQLEKISFNPIYW</sequence>